<dbReference type="EMBL" id="GBBK01005461">
    <property type="protein sequence ID" value="JAC19021.1"/>
    <property type="molecule type" value="mRNA"/>
</dbReference>
<name>A0A023FBX4_AMBCJ</name>
<keyword evidence="1" id="KW-0732">Signal</keyword>
<evidence type="ECO:0000256" key="1">
    <source>
        <dbReference type="SAM" id="SignalP"/>
    </source>
</evidence>
<reference evidence="2" key="1">
    <citation type="submission" date="2014-03" db="EMBL/GenBank/DDBJ databases">
        <title>The sialotranscriptome of Amblyomma triste, Amblyomma parvum and Amblyomma cajennense ticks, uncovered by 454-based RNA-seq.</title>
        <authorList>
            <person name="Garcia G.R."/>
            <person name="Gardinassi L.G."/>
            <person name="Ribeiro J.M."/>
            <person name="Anatriello E."/>
            <person name="Ferreira B.R."/>
            <person name="Moreira H.N."/>
            <person name="Mafra C."/>
            <person name="Olegario M.M."/>
            <person name="Szabo P.J."/>
            <person name="Miranda-Santos I.K."/>
            <person name="Maruyama S.R."/>
        </authorList>
    </citation>
    <scope>NUCLEOTIDE SEQUENCE</scope>
    <source>
        <strain evidence="2">Uberlandia</strain>
        <tissue evidence="2">Salivary glands</tissue>
    </source>
</reference>
<evidence type="ECO:0000313" key="2">
    <source>
        <dbReference type="EMBL" id="JAC19021.1"/>
    </source>
</evidence>
<dbReference type="AlphaFoldDB" id="A0A023FBX4"/>
<accession>A0A023FBX4</accession>
<feature type="chain" id="PRO_5001520656" evidence="1">
    <location>
        <begin position="24"/>
        <end position="126"/>
    </location>
</feature>
<feature type="signal peptide" evidence="1">
    <location>
        <begin position="1"/>
        <end position="23"/>
    </location>
</feature>
<protein>
    <submittedName>
        <fullName evidence="2">Putative secreted protein</fullName>
    </submittedName>
</protein>
<organism evidence="2">
    <name type="scientific">Amblyomma cajennense</name>
    <name type="common">Cayenne tick</name>
    <name type="synonym">Acarus cajennensis</name>
    <dbReference type="NCBI Taxonomy" id="34607"/>
    <lineage>
        <taxon>Eukaryota</taxon>
        <taxon>Metazoa</taxon>
        <taxon>Ecdysozoa</taxon>
        <taxon>Arthropoda</taxon>
        <taxon>Chelicerata</taxon>
        <taxon>Arachnida</taxon>
        <taxon>Acari</taxon>
        <taxon>Parasitiformes</taxon>
        <taxon>Ixodida</taxon>
        <taxon>Ixodoidea</taxon>
        <taxon>Ixodidae</taxon>
        <taxon>Amblyomminae</taxon>
        <taxon>Amblyomma</taxon>
    </lineage>
</organism>
<proteinExistence type="evidence at transcript level"/>
<sequence length="126" mass="14456">MKLEAAALCCVVLLATVLSRCTGLHQSPYRSSSELGTGGFNNGYYPGAYGGGYPGYYNYLDPWQYPGSWPEWGFGPYRPQWRRCGRTYCPPWFRCERKTIYCVRAPCPQPKPRCVPRRFGSYQRTT</sequence>